<comment type="caution">
    <text evidence="1">The sequence shown here is derived from an EMBL/GenBank/DDBJ whole genome shotgun (WGS) entry which is preliminary data.</text>
</comment>
<dbReference type="RefSeq" id="WP_210510103.1">
    <property type="nucleotide sequence ID" value="NZ_JAFIDN010000002.1"/>
</dbReference>
<accession>A0A8J7UUJ1</accession>
<dbReference type="Proteomes" id="UP000673975">
    <property type="component" value="Unassembled WGS sequence"/>
</dbReference>
<reference evidence="1" key="1">
    <citation type="submission" date="2021-02" db="EMBL/GenBank/DDBJ databases">
        <title>Natronogracilivirga saccharolytica gen. nov. sp. nov. a new anaerobic, haloalkiliphilic carbohydrate-fermenting bacterium from soda lake and proposing of Cyclonatronumiaceae fam. nov. in the phylum Balneolaeota.</title>
        <authorList>
            <person name="Zhilina T.N."/>
            <person name="Sorokin D.Y."/>
            <person name="Zavarzina D.G."/>
            <person name="Toshchakov S.V."/>
            <person name="Kublanov I.V."/>
        </authorList>
    </citation>
    <scope>NUCLEOTIDE SEQUENCE</scope>
    <source>
        <strain evidence="1">Z-1702</strain>
    </source>
</reference>
<name>A0A8J7UUJ1_9BACT</name>
<gene>
    <name evidence="1" type="ORF">NATSA_02400</name>
</gene>
<sequence length="189" mass="21642">MQKKSDGFFVYPPNLHVLDLASMVGMYRSRGEPRRALSGEYFACTVTKKLVKEAKHWFGLYYSQPAWDNMLTKDSSGYPLTEVEFNIMGMAVYPPDDNNHRSFIESHSGTVPQLSFLIVNDLRQFGFLQEDENGNIAITSNGKKALEGFARRAFERSFVPEMLTVYRGQHARPSIEKAEKKETVQTRLF</sequence>
<dbReference type="AlphaFoldDB" id="A0A8J7UUJ1"/>
<keyword evidence="2" id="KW-1185">Reference proteome</keyword>
<proteinExistence type="predicted"/>
<evidence type="ECO:0000313" key="2">
    <source>
        <dbReference type="Proteomes" id="UP000673975"/>
    </source>
</evidence>
<dbReference type="EMBL" id="JAFIDN010000002">
    <property type="protein sequence ID" value="MBP3191506.1"/>
    <property type="molecule type" value="Genomic_DNA"/>
</dbReference>
<evidence type="ECO:0000313" key="1">
    <source>
        <dbReference type="EMBL" id="MBP3191506.1"/>
    </source>
</evidence>
<organism evidence="1 2">
    <name type="scientific">Natronogracilivirga saccharolytica</name>
    <dbReference type="NCBI Taxonomy" id="2812953"/>
    <lineage>
        <taxon>Bacteria</taxon>
        <taxon>Pseudomonadati</taxon>
        <taxon>Balneolota</taxon>
        <taxon>Balneolia</taxon>
        <taxon>Balneolales</taxon>
        <taxon>Cyclonatronaceae</taxon>
        <taxon>Natronogracilivirga</taxon>
    </lineage>
</organism>
<protein>
    <submittedName>
        <fullName evidence="1">Uncharacterized protein</fullName>
    </submittedName>
</protein>